<organism evidence="1 2">
    <name type="scientific">Nicotiana attenuata</name>
    <name type="common">Coyote tobacco</name>
    <dbReference type="NCBI Taxonomy" id="49451"/>
    <lineage>
        <taxon>Eukaryota</taxon>
        <taxon>Viridiplantae</taxon>
        <taxon>Streptophyta</taxon>
        <taxon>Embryophyta</taxon>
        <taxon>Tracheophyta</taxon>
        <taxon>Spermatophyta</taxon>
        <taxon>Magnoliopsida</taxon>
        <taxon>eudicotyledons</taxon>
        <taxon>Gunneridae</taxon>
        <taxon>Pentapetalae</taxon>
        <taxon>asterids</taxon>
        <taxon>lamiids</taxon>
        <taxon>Solanales</taxon>
        <taxon>Solanaceae</taxon>
        <taxon>Nicotianoideae</taxon>
        <taxon>Nicotianeae</taxon>
        <taxon>Nicotiana</taxon>
    </lineage>
</organism>
<accession>A0A314KKC7</accession>
<dbReference type="Gramene" id="OIT29861">
    <property type="protein sequence ID" value="OIT29861"/>
    <property type="gene ID" value="A4A49_15446"/>
</dbReference>
<reference evidence="1" key="1">
    <citation type="submission" date="2016-11" db="EMBL/GenBank/DDBJ databases">
        <title>The genome of Nicotiana attenuata.</title>
        <authorList>
            <person name="Xu S."/>
            <person name="Brockmoeller T."/>
            <person name="Gaquerel E."/>
            <person name="Navarro A."/>
            <person name="Kuhl H."/>
            <person name="Gase K."/>
            <person name="Ling Z."/>
            <person name="Zhou W."/>
            <person name="Kreitzer C."/>
            <person name="Stanke M."/>
            <person name="Tang H."/>
            <person name="Lyons E."/>
            <person name="Pandey P."/>
            <person name="Pandey S.P."/>
            <person name="Timmermann B."/>
            <person name="Baldwin I.T."/>
        </authorList>
    </citation>
    <scope>NUCLEOTIDE SEQUENCE [LARGE SCALE GENOMIC DNA]</scope>
    <source>
        <strain evidence="1">UT</strain>
    </source>
</reference>
<evidence type="ECO:0000313" key="1">
    <source>
        <dbReference type="EMBL" id="OIT29861.1"/>
    </source>
</evidence>
<dbReference type="STRING" id="49451.A0A314KKC7"/>
<dbReference type="EMBL" id="MJEQ01001664">
    <property type="protein sequence ID" value="OIT29861.1"/>
    <property type="molecule type" value="Genomic_DNA"/>
</dbReference>
<dbReference type="AlphaFoldDB" id="A0A314KKC7"/>
<name>A0A314KKC7_NICAT</name>
<comment type="caution">
    <text evidence="1">The sequence shown here is derived from an EMBL/GenBank/DDBJ whole genome shotgun (WGS) entry which is preliminary data.</text>
</comment>
<gene>
    <name evidence="1" type="ORF">A4A49_15446</name>
</gene>
<keyword evidence="2" id="KW-1185">Reference proteome</keyword>
<proteinExistence type="predicted"/>
<sequence>MSGVFPETKNSDLLKNPKYIRLKLLPGKDNVKQNFLAENSASITKSSVPSAFPTESQHHKDSLMSTVKGKNHKAQTCGPSENCNANTFRSVTDSDKSHGLSLSTVDMDKALRGLASHASSCFS</sequence>
<dbReference type="Proteomes" id="UP000187609">
    <property type="component" value="Unassembled WGS sequence"/>
</dbReference>
<protein>
    <submittedName>
        <fullName evidence="1">Uncharacterized protein</fullName>
    </submittedName>
</protein>
<evidence type="ECO:0000313" key="2">
    <source>
        <dbReference type="Proteomes" id="UP000187609"/>
    </source>
</evidence>